<dbReference type="Gene3D" id="3.10.610.10">
    <property type="entry name" value="GSPII I/J protein-like"/>
    <property type="match status" value="1"/>
</dbReference>
<comment type="similarity">
    <text evidence="2">Belongs to the GSP J family.</text>
</comment>
<dbReference type="RefSeq" id="WP_134252176.1">
    <property type="nucleotide sequence ID" value="NZ_CP038009.1"/>
</dbReference>
<evidence type="ECO:0000256" key="5">
    <source>
        <dbReference type="ARBA" id="ARBA00022481"/>
    </source>
</evidence>
<dbReference type="PROSITE" id="PS00409">
    <property type="entry name" value="PROKAR_NTER_METHYL"/>
    <property type="match status" value="1"/>
</dbReference>
<evidence type="ECO:0000256" key="9">
    <source>
        <dbReference type="ARBA" id="ARBA00023136"/>
    </source>
</evidence>
<organism evidence="11 12">
    <name type="scientific">Acinetobacter haemolyticus</name>
    <dbReference type="NCBI Taxonomy" id="29430"/>
    <lineage>
        <taxon>Bacteria</taxon>
        <taxon>Pseudomonadati</taxon>
        <taxon>Pseudomonadota</taxon>
        <taxon>Gammaproteobacteria</taxon>
        <taxon>Moraxellales</taxon>
        <taxon>Moraxellaceae</taxon>
        <taxon>Acinetobacter</taxon>
    </lineage>
</organism>
<protein>
    <recommendedName>
        <fullName evidence="3">Type II secretion system protein J</fullName>
    </recommendedName>
</protein>
<dbReference type="GO" id="GO:0015628">
    <property type="term" value="P:protein secretion by the type II secretion system"/>
    <property type="evidence" value="ECO:0007669"/>
    <property type="project" value="InterPro"/>
</dbReference>
<proteinExistence type="inferred from homology"/>
<keyword evidence="6" id="KW-0997">Cell inner membrane</keyword>
<dbReference type="InterPro" id="IPR010055">
    <property type="entry name" value="T2SS_protein-GspJ"/>
</dbReference>
<keyword evidence="7 10" id="KW-0812">Transmembrane</keyword>
<dbReference type="Pfam" id="PF07963">
    <property type="entry name" value="N_methyl"/>
    <property type="match status" value="1"/>
</dbReference>
<evidence type="ECO:0000256" key="4">
    <source>
        <dbReference type="ARBA" id="ARBA00022475"/>
    </source>
</evidence>
<evidence type="ECO:0000256" key="8">
    <source>
        <dbReference type="ARBA" id="ARBA00022989"/>
    </source>
</evidence>
<evidence type="ECO:0000256" key="6">
    <source>
        <dbReference type="ARBA" id="ARBA00022519"/>
    </source>
</evidence>
<dbReference type="InterPro" id="IPR012902">
    <property type="entry name" value="N_methyl_site"/>
</dbReference>
<dbReference type="InterPro" id="IPR051621">
    <property type="entry name" value="T2SS_protein_J"/>
</dbReference>
<keyword evidence="8 10" id="KW-1133">Transmembrane helix</keyword>
<accession>A0A4P7B686</accession>
<sequence length="259" mass="30014">MNNKNNNMQISKFHFVNPRTQSLAFRLAERSSSARLNRDHSEHSSSSCARTKFHFVNPRSGFTLVELLVAIAIFAVLSMLGWKVFDYLLKVKDRNAEHEVNLFALQDAYQQILRDSLQIIPLTANDGRQLQAALVLNDQVFMFSKAGVSDPLMQGLSPYERIEYRFDESQKRLYRLKYTNLNIPNRVQPMSSVLLDNVERFKVSVFNPQELMQWPENNVDPENTAELRKLPLGLKIQLTVAGTDYEWIYRLIDRSQDSQ</sequence>
<keyword evidence="4" id="KW-1003">Cell membrane</keyword>
<dbReference type="PANTHER" id="PTHR39583">
    <property type="entry name" value="TYPE II SECRETION SYSTEM PROTEIN J-RELATED"/>
    <property type="match status" value="1"/>
</dbReference>
<dbReference type="NCBIfam" id="TIGR01711">
    <property type="entry name" value="gspJ"/>
    <property type="match status" value="1"/>
</dbReference>
<evidence type="ECO:0000313" key="11">
    <source>
        <dbReference type="EMBL" id="QBQ16106.1"/>
    </source>
</evidence>
<evidence type="ECO:0000313" key="12">
    <source>
        <dbReference type="Proteomes" id="UP000294395"/>
    </source>
</evidence>
<dbReference type="NCBIfam" id="TIGR02532">
    <property type="entry name" value="IV_pilin_GFxxxE"/>
    <property type="match status" value="1"/>
</dbReference>
<dbReference type="Proteomes" id="UP000294395">
    <property type="component" value="Chromosome"/>
</dbReference>
<feature type="transmembrane region" description="Helical" evidence="10">
    <location>
        <begin position="62"/>
        <end position="85"/>
    </location>
</feature>
<dbReference type="PANTHER" id="PTHR39583:SF2">
    <property type="entry name" value="TYPE II SECRETION SYSTEM PROTEIN J"/>
    <property type="match status" value="1"/>
</dbReference>
<comment type="subcellular location">
    <subcellularLocation>
        <location evidence="1">Cell inner membrane</location>
        <topology evidence="1">Single-pass membrane protein</topology>
    </subcellularLocation>
</comment>
<dbReference type="InterPro" id="IPR045584">
    <property type="entry name" value="Pilin-like"/>
</dbReference>
<evidence type="ECO:0000256" key="10">
    <source>
        <dbReference type="SAM" id="Phobius"/>
    </source>
</evidence>
<dbReference type="Pfam" id="PF11612">
    <property type="entry name" value="T2SSJ"/>
    <property type="match status" value="1"/>
</dbReference>
<dbReference type="SUPFAM" id="SSF54523">
    <property type="entry name" value="Pili subunits"/>
    <property type="match status" value="1"/>
</dbReference>
<evidence type="ECO:0000256" key="2">
    <source>
        <dbReference type="ARBA" id="ARBA00011084"/>
    </source>
</evidence>
<dbReference type="GO" id="GO:0015627">
    <property type="term" value="C:type II protein secretion system complex"/>
    <property type="evidence" value="ECO:0007669"/>
    <property type="project" value="InterPro"/>
</dbReference>
<dbReference type="EMBL" id="CP038009">
    <property type="protein sequence ID" value="QBQ16106.1"/>
    <property type="molecule type" value="Genomic_DNA"/>
</dbReference>
<dbReference type="GO" id="GO:0005886">
    <property type="term" value="C:plasma membrane"/>
    <property type="evidence" value="ECO:0007669"/>
    <property type="project" value="UniProtKB-SubCell"/>
</dbReference>
<reference evidence="11 12" key="1">
    <citation type="submission" date="2019-03" db="EMBL/GenBank/DDBJ databases">
        <title>Complete genome sequence of two outbreak-associated Acinetobacter haemolyticus strains.</title>
        <authorList>
            <person name="Bai L."/>
            <person name="Zhang S.-C."/>
            <person name="Deng Y."/>
            <person name="Song C.-C."/>
            <person name="Kang G.-B."/>
            <person name="Dong Y."/>
            <person name="Wang Y."/>
            <person name="Gao F."/>
            <person name="Huang H."/>
        </authorList>
    </citation>
    <scope>NUCLEOTIDE SEQUENCE [LARGE SCALE GENOMIC DNA]</scope>
    <source>
        <strain evidence="11 12">TJR01</strain>
    </source>
</reference>
<name>A0A4P7B686_ACIHA</name>
<evidence type="ECO:0000256" key="1">
    <source>
        <dbReference type="ARBA" id="ARBA00004377"/>
    </source>
</evidence>
<keyword evidence="5" id="KW-0488">Methylation</keyword>
<keyword evidence="9 10" id="KW-0472">Membrane</keyword>
<gene>
    <name evidence="11" type="primary">gspJ</name>
    <name evidence="11" type="ORF">AHTJR_07390</name>
</gene>
<evidence type="ECO:0000256" key="7">
    <source>
        <dbReference type="ARBA" id="ARBA00022692"/>
    </source>
</evidence>
<dbReference type="AlphaFoldDB" id="A0A4P7B686"/>
<evidence type="ECO:0000256" key="3">
    <source>
        <dbReference type="ARBA" id="ARBA00021539"/>
    </source>
</evidence>